<dbReference type="InterPro" id="IPR045043">
    <property type="entry name" value="Lea14-like"/>
</dbReference>
<comment type="caution">
    <text evidence="3">The sequence shown here is derived from an EMBL/GenBank/DDBJ whole genome shotgun (WGS) entry which is preliminary data.</text>
</comment>
<evidence type="ECO:0000259" key="2">
    <source>
        <dbReference type="SMART" id="SM00769"/>
    </source>
</evidence>
<dbReference type="Gene3D" id="2.60.40.1820">
    <property type="match status" value="1"/>
</dbReference>
<sequence>MEIVEQAKNFVAEKVANMPMPEATIKDVDLKGFGLDGITLLAMVSVSNPYFVPIPIGEIVYKVKSGGDVIATGSIPDPGSLKASDSTMLEVTVKVAHSAVVSLVKDIAADWDIDYLIELGMILDLPIIGNITIPMSYKGEMKLPTFSDLFKGNPENNSESLEAHADRAN</sequence>
<proteinExistence type="inferred from homology"/>
<accession>A0AAV6XU34</accession>
<evidence type="ECO:0000313" key="4">
    <source>
        <dbReference type="Proteomes" id="UP000826271"/>
    </source>
</evidence>
<reference evidence="3" key="1">
    <citation type="submission" date="2019-10" db="EMBL/GenBank/DDBJ databases">
        <authorList>
            <person name="Zhang R."/>
            <person name="Pan Y."/>
            <person name="Wang J."/>
            <person name="Ma R."/>
            <person name="Yu S."/>
        </authorList>
    </citation>
    <scope>NUCLEOTIDE SEQUENCE</scope>
    <source>
        <strain evidence="3">LA-IB0</strain>
        <tissue evidence="3">Leaf</tissue>
    </source>
</reference>
<dbReference type="Proteomes" id="UP000826271">
    <property type="component" value="Unassembled WGS sequence"/>
</dbReference>
<dbReference type="AlphaFoldDB" id="A0AAV6XU34"/>
<dbReference type="InterPro" id="IPR004864">
    <property type="entry name" value="LEA_2"/>
</dbReference>
<name>A0AAV6XU34_9LAMI</name>
<protein>
    <recommendedName>
        <fullName evidence="2">Water stress and hypersensitive response domain-containing protein</fullName>
    </recommendedName>
</protein>
<comment type="similarity">
    <text evidence="1">Belongs to the LEA type 2 family.</text>
</comment>
<keyword evidence="4" id="KW-1185">Reference proteome</keyword>
<evidence type="ECO:0000256" key="1">
    <source>
        <dbReference type="ARBA" id="ARBA00005960"/>
    </source>
</evidence>
<feature type="domain" description="Water stress and hypersensitive response" evidence="2">
    <location>
        <begin position="23"/>
        <end position="140"/>
    </location>
</feature>
<dbReference type="EMBL" id="WHWC01000003">
    <property type="protein sequence ID" value="KAG8386219.1"/>
    <property type="molecule type" value="Genomic_DNA"/>
</dbReference>
<dbReference type="GO" id="GO:0005829">
    <property type="term" value="C:cytosol"/>
    <property type="evidence" value="ECO:0007669"/>
    <property type="project" value="TreeGrafter"/>
</dbReference>
<dbReference type="SUPFAM" id="SSF117070">
    <property type="entry name" value="LEA14-like"/>
    <property type="match status" value="1"/>
</dbReference>
<dbReference type="InterPro" id="IPR013990">
    <property type="entry name" value="WHy-dom"/>
</dbReference>
<dbReference type="PANTHER" id="PTHR31459:SF19">
    <property type="entry name" value="DESICCATION-RELATED PROTEIN LEA14-RELATED"/>
    <property type="match status" value="1"/>
</dbReference>
<gene>
    <name evidence="3" type="ORF">BUALT_Bualt03G0126200</name>
</gene>
<dbReference type="Pfam" id="PF03168">
    <property type="entry name" value="LEA_2"/>
    <property type="match status" value="1"/>
</dbReference>
<evidence type="ECO:0000313" key="3">
    <source>
        <dbReference type="EMBL" id="KAG8386219.1"/>
    </source>
</evidence>
<dbReference type="GO" id="GO:0009269">
    <property type="term" value="P:response to desiccation"/>
    <property type="evidence" value="ECO:0007669"/>
    <property type="project" value="InterPro"/>
</dbReference>
<dbReference type="PANTHER" id="PTHR31459">
    <property type="match status" value="1"/>
</dbReference>
<organism evidence="3 4">
    <name type="scientific">Buddleja alternifolia</name>
    <dbReference type="NCBI Taxonomy" id="168488"/>
    <lineage>
        <taxon>Eukaryota</taxon>
        <taxon>Viridiplantae</taxon>
        <taxon>Streptophyta</taxon>
        <taxon>Embryophyta</taxon>
        <taxon>Tracheophyta</taxon>
        <taxon>Spermatophyta</taxon>
        <taxon>Magnoliopsida</taxon>
        <taxon>eudicotyledons</taxon>
        <taxon>Gunneridae</taxon>
        <taxon>Pentapetalae</taxon>
        <taxon>asterids</taxon>
        <taxon>lamiids</taxon>
        <taxon>Lamiales</taxon>
        <taxon>Scrophulariaceae</taxon>
        <taxon>Buddlejeae</taxon>
        <taxon>Buddleja</taxon>
    </lineage>
</organism>
<dbReference type="SMART" id="SM00769">
    <property type="entry name" value="WHy"/>
    <property type="match status" value="1"/>
</dbReference>